<dbReference type="PANTHER" id="PTHR39200">
    <property type="entry name" value="HYPOTHETICAL EXPORTED PROTEIN"/>
    <property type="match status" value="1"/>
</dbReference>
<keyword evidence="1" id="KW-0732">Signal</keyword>
<dbReference type="Proteomes" id="UP001250698">
    <property type="component" value="Unassembled WGS sequence"/>
</dbReference>
<name>A0ABU3TEB8_9BACT</name>
<gene>
    <name evidence="3" type="ORF">ROI90_04855</name>
</gene>
<proteinExistence type="predicted"/>
<sequence>MKTFFLSAFASTVTLLAAGPEAQAQQLRPVSGFQQLKASGAIDVYIKQGSTTEVRVEAEPDVLTHVHTEVKGATLLMYRDQGLSSLLSNKKVSVYITCPTLTGVEVSGASDVKSETTFTADTFTIRASGASDVTMRLNVKTLTATASGASDLRLTGQAERQQITISGSSDYKGYELQSRTASVQASGASDAYVAVTDELQSRASGASDVHYKGKPRLTR</sequence>
<evidence type="ECO:0000313" key="3">
    <source>
        <dbReference type="EMBL" id="MDU0369715.1"/>
    </source>
</evidence>
<dbReference type="RefSeq" id="WP_315997206.1">
    <property type="nucleotide sequence ID" value="NZ_JAWDJT010000002.1"/>
</dbReference>
<evidence type="ECO:0000256" key="1">
    <source>
        <dbReference type="SAM" id="SignalP"/>
    </source>
</evidence>
<feature type="chain" id="PRO_5046944194" evidence="1">
    <location>
        <begin position="18"/>
        <end position="219"/>
    </location>
</feature>
<dbReference type="InterPro" id="IPR021255">
    <property type="entry name" value="DUF2807"/>
</dbReference>
<dbReference type="EMBL" id="JAWDJT010000002">
    <property type="protein sequence ID" value="MDU0369715.1"/>
    <property type="molecule type" value="Genomic_DNA"/>
</dbReference>
<evidence type="ECO:0000259" key="2">
    <source>
        <dbReference type="Pfam" id="PF10988"/>
    </source>
</evidence>
<keyword evidence="4" id="KW-1185">Reference proteome</keyword>
<accession>A0ABU3TEB8</accession>
<reference evidence="3 4" key="1">
    <citation type="submission" date="2023-10" db="EMBL/GenBank/DDBJ databases">
        <title>Hymenobacter endophyticus sp. nov., an isolate from the leaf tissues of wheat.</title>
        <authorList>
            <person name="Dai Y."/>
        </authorList>
    </citation>
    <scope>NUCLEOTIDE SEQUENCE [LARGE SCALE GENOMIC DNA]</scope>
    <source>
        <strain evidence="3 4">ZK17L-C2</strain>
    </source>
</reference>
<feature type="domain" description="Putative auto-transporter adhesin head GIN" evidence="2">
    <location>
        <begin position="33"/>
        <end position="215"/>
    </location>
</feature>
<dbReference type="PANTHER" id="PTHR39200:SF1">
    <property type="entry name" value="AUTO-TRANSPORTER ADHESIN HEAD GIN DOMAIN-CONTAINING PROTEIN-RELATED"/>
    <property type="match status" value="1"/>
</dbReference>
<dbReference type="Pfam" id="PF10988">
    <property type="entry name" value="DUF2807"/>
    <property type="match status" value="1"/>
</dbReference>
<evidence type="ECO:0000313" key="4">
    <source>
        <dbReference type="Proteomes" id="UP001250698"/>
    </source>
</evidence>
<protein>
    <submittedName>
        <fullName evidence="3">Head GIN domain-containing protein</fullName>
    </submittedName>
</protein>
<feature type="signal peptide" evidence="1">
    <location>
        <begin position="1"/>
        <end position="17"/>
    </location>
</feature>
<dbReference type="Gene3D" id="2.160.20.120">
    <property type="match status" value="1"/>
</dbReference>
<comment type="caution">
    <text evidence="3">The sequence shown here is derived from an EMBL/GenBank/DDBJ whole genome shotgun (WGS) entry which is preliminary data.</text>
</comment>
<organism evidence="3 4">
    <name type="scientific">Hymenobacter endophyticus</name>
    <dbReference type="NCBI Taxonomy" id="3076335"/>
    <lineage>
        <taxon>Bacteria</taxon>
        <taxon>Pseudomonadati</taxon>
        <taxon>Bacteroidota</taxon>
        <taxon>Cytophagia</taxon>
        <taxon>Cytophagales</taxon>
        <taxon>Hymenobacteraceae</taxon>
        <taxon>Hymenobacter</taxon>
    </lineage>
</organism>